<sequence>MDAFLESEYKRKVSDEIKQRNKEKKLLRESGIGKYTGGPTQGHTGNGHTEAYSNFISNYIKIQKYPMFKPTKSHSEDVKTVTKCHDRSTLRKSEKIGKTTNGGQTNAFIPLKAEVSISTNVLSGSHSNSTYDHTYFRNKILDQYPNLYKEFSSKNFDYYGVTEETSCPLCKLKHDNEESIEGTYKAGSYFIKCEQCEIEIVAWSGHFVTTLAN</sequence>
<evidence type="ECO:0000256" key="1">
    <source>
        <dbReference type="SAM" id="MobiDB-lite"/>
    </source>
</evidence>
<dbReference type="AlphaFoldDB" id="A0A2Z6RI75"/>
<organism evidence="2 3">
    <name type="scientific">Rhizophagus clarus</name>
    <dbReference type="NCBI Taxonomy" id="94130"/>
    <lineage>
        <taxon>Eukaryota</taxon>
        <taxon>Fungi</taxon>
        <taxon>Fungi incertae sedis</taxon>
        <taxon>Mucoromycota</taxon>
        <taxon>Glomeromycotina</taxon>
        <taxon>Glomeromycetes</taxon>
        <taxon>Glomerales</taxon>
        <taxon>Glomeraceae</taxon>
        <taxon>Rhizophagus</taxon>
    </lineage>
</organism>
<accession>A0A2Z6RI75</accession>
<dbReference type="EMBL" id="BEXD01003819">
    <property type="protein sequence ID" value="GBC02276.1"/>
    <property type="molecule type" value="Genomic_DNA"/>
</dbReference>
<feature type="region of interest" description="Disordered" evidence="1">
    <location>
        <begin position="20"/>
        <end position="48"/>
    </location>
</feature>
<reference evidence="2 3" key="1">
    <citation type="submission" date="2017-11" db="EMBL/GenBank/DDBJ databases">
        <title>The genome of Rhizophagus clarus HR1 reveals common genetic basis of auxotrophy among arbuscular mycorrhizal fungi.</title>
        <authorList>
            <person name="Kobayashi Y."/>
        </authorList>
    </citation>
    <scope>NUCLEOTIDE SEQUENCE [LARGE SCALE GENOMIC DNA]</scope>
    <source>
        <strain evidence="2 3">HR1</strain>
    </source>
</reference>
<gene>
    <name evidence="2" type="ORF">RclHR1_04530018</name>
</gene>
<comment type="caution">
    <text evidence="2">The sequence shown here is derived from an EMBL/GenBank/DDBJ whole genome shotgun (WGS) entry which is preliminary data.</text>
</comment>
<protein>
    <submittedName>
        <fullName evidence="2">Uncharacterized protein</fullName>
    </submittedName>
</protein>
<proteinExistence type="predicted"/>
<dbReference type="Proteomes" id="UP000247702">
    <property type="component" value="Unassembled WGS sequence"/>
</dbReference>
<name>A0A2Z6RI75_9GLOM</name>
<evidence type="ECO:0000313" key="3">
    <source>
        <dbReference type="Proteomes" id="UP000247702"/>
    </source>
</evidence>
<evidence type="ECO:0000313" key="2">
    <source>
        <dbReference type="EMBL" id="GBC02276.1"/>
    </source>
</evidence>
<keyword evidence="3" id="KW-1185">Reference proteome</keyword>